<evidence type="ECO:0000313" key="3">
    <source>
        <dbReference type="EMBL" id="VFJ91029.1"/>
    </source>
</evidence>
<accession>A0A450UXS2</accession>
<dbReference type="SUPFAM" id="SSF55781">
    <property type="entry name" value="GAF domain-like"/>
    <property type="match status" value="1"/>
</dbReference>
<protein>
    <submittedName>
        <fullName evidence="4">Histidine kinase-, DNA gyrase B-, and HSP90-like ATPase</fullName>
    </submittedName>
</protein>
<dbReference type="Gene3D" id="3.30.450.40">
    <property type="match status" value="1"/>
</dbReference>
<dbReference type="EMBL" id="CAADFJ010000012">
    <property type="protein sequence ID" value="VFJ97336.1"/>
    <property type="molecule type" value="Genomic_DNA"/>
</dbReference>
<dbReference type="InterPro" id="IPR036890">
    <property type="entry name" value="HATPase_C_sf"/>
</dbReference>
<reference evidence="4" key="1">
    <citation type="submission" date="2019-02" db="EMBL/GenBank/DDBJ databases">
        <authorList>
            <person name="Gruber-Vodicka R. H."/>
            <person name="Seah K. B. B."/>
        </authorList>
    </citation>
    <scope>NUCLEOTIDE SEQUENCE</scope>
    <source>
        <strain evidence="4">BECK_SA2B12</strain>
        <strain evidence="2">BECK_SA2B15</strain>
        <strain evidence="3">BECK_SA2B20</strain>
    </source>
</reference>
<dbReference type="InterPro" id="IPR003594">
    <property type="entry name" value="HATPase_dom"/>
</dbReference>
<feature type="domain" description="GAF" evidence="1">
    <location>
        <begin position="453"/>
        <end position="623"/>
    </location>
</feature>
<dbReference type="InterPro" id="IPR003018">
    <property type="entry name" value="GAF"/>
</dbReference>
<gene>
    <name evidence="2" type="ORF">BECKH772A_GA0070896_1001520</name>
    <name evidence="3" type="ORF">BECKH772B_GA0070898_1001320</name>
    <name evidence="4" type="ORF">BECKH772C_GA0070978_1001220</name>
</gene>
<dbReference type="InterPro" id="IPR029016">
    <property type="entry name" value="GAF-like_dom_sf"/>
</dbReference>
<evidence type="ECO:0000259" key="1">
    <source>
        <dbReference type="SMART" id="SM00065"/>
    </source>
</evidence>
<evidence type="ECO:0000313" key="4">
    <source>
        <dbReference type="EMBL" id="VFJ97336.1"/>
    </source>
</evidence>
<keyword evidence="4" id="KW-0808">Transferase</keyword>
<dbReference type="EMBL" id="CAADFG010000015">
    <property type="protein sequence ID" value="VFJ89485.1"/>
    <property type="molecule type" value="Genomic_DNA"/>
</dbReference>
<dbReference type="AlphaFoldDB" id="A0A450UXS2"/>
<dbReference type="SMART" id="SM00065">
    <property type="entry name" value="GAF"/>
    <property type="match status" value="1"/>
</dbReference>
<dbReference type="Gene3D" id="3.30.565.10">
    <property type="entry name" value="Histidine kinase-like ATPase, C-terminal domain"/>
    <property type="match status" value="1"/>
</dbReference>
<evidence type="ECO:0000313" key="2">
    <source>
        <dbReference type="EMBL" id="VFJ89485.1"/>
    </source>
</evidence>
<dbReference type="SUPFAM" id="SSF55874">
    <property type="entry name" value="ATPase domain of HSP90 chaperone/DNA topoisomerase II/histidine kinase"/>
    <property type="match status" value="1"/>
</dbReference>
<dbReference type="GO" id="GO:0016301">
    <property type="term" value="F:kinase activity"/>
    <property type="evidence" value="ECO:0007669"/>
    <property type="project" value="UniProtKB-KW"/>
</dbReference>
<keyword evidence="4" id="KW-0418">Kinase</keyword>
<name>A0A450UXS2_9GAMM</name>
<organism evidence="4">
    <name type="scientific">Candidatus Kentrum eta</name>
    <dbReference type="NCBI Taxonomy" id="2126337"/>
    <lineage>
        <taxon>Bacteria</taxon>
        <taxon>Pseudomonadati</taxon>
        <taxon>Pseudomonadota</taxon>
        <taxon>Gammaproteobacteria</taxon>
        <taxon>Candidatus Kentrum</taxon>
    </lineage>
</organism>
<proteinExistence type="predicted"/>
<dbReference type="Pfam" id="PF02518">
    <property type="entry name" value="HATPase_c"/>
    <property type="match status" value="1"/>
</dbReference>
<dbReference type="EMBL" id="CAADFI010000013">
    <property type="protein sequence ID" value="VFJ91029.1"/>
    <property type="molecule type" value="Genomic_DNA"/>
</dbReference>
<sequence length="1100" mass="125671">MPQKSLLAWLSEKDALWAWQTVLDTLAFGEGVPLRLIDARCLQNFHSCLRSICDDPEVQALIDVRPFGHGSLCKTFDAYFGSEKNFEKKIKTWVWRAEALREAIRRGTLPDAVRGKPVFSRKTLLLFDAAFPFFRKKFFKTLTANAIPLDFLSKLVMSYWRWYKLLWLYHEFMIRGGLEKDRRDGSWNVCEPAFEIPGLYFVWRRLATHPELLLLVGPVFGSRTASSHDMDHAATLLMEFQRRVEGSDSILIQEERFLRAAHAEPPVPLPNLTLSADRVIDALELLGTLNLPEQPIQLYSPDLRSMALWALFIQQQKKYLSLACQQYMSETDRIAVVLYRETASSAEMWGKSPFARITADAVELGTHERDGSPDLLPDDDGGSGFRLCLSESSLGEAASLELREELQLHFGRLFIDYHRHVTLFNNERLPIMNDRLQSHWVRLLSEDSHAAGPYANLAHRISARITELLRADITTLYDYETVEKHYGALKAIGMYFSDPFHRKYAGNLESEMQGISGTDDRHRSVCYRAIDDHRQKIIFDSDPKTGVSVPPDEPIYVPQGEDTPVFRGTIATPITFNDRLIALLEVNTLEPWMFRKAQLFSLQQIASALSPFLYQHRYLQALQGIQEAILRFHAKESREDKLYNDICKLLTGLFVCHGAAMWVRDIENTNRFIRKGSHNVERQHKQLDLGENKSFTEWCIEEFSHGGGTHHFNTNCEDTSRSVINREELLKAGIKTLTIVLISNDRREITAAITLYGKGDYEPYDAAWDGIMDFIGSYISLAVEAVNAFVLTQRHYEAVHVHELYHDAALIADKGKKLAHSMQGLQDGVKTFLDTLDDPRFREELNRLLPDMVGDTRLKALRNLPHQLNSSLFLVDKDLEYYSSTLLTRITTLFGKDSHNLPPKSEDFLQATGDVKLARSIDWDEEEKWVYLRDIYLSFREGNRRAREKGLFFDFDAGGLPHLEIFAPRTIITTVFRNLLTNAVKYSLSNEPVTITQKQTRGGSISLSIQSKGRSFDRPGEDLYILGPNHRGSNAEKIGREEEGGLGMGLYIVDQLCRHLLDIGFRFREEPKGGGVSMFHAELLFSENKVRYQYGQGFSG</sequence>